<dbReference type="Proteomes" id="UP000257323">
    <property type="component" value="Unassembled WGS sequence"/>
</dbReference>
<reference evidence="1 2" key="1">
    <citation type="submission" date="2018-08" db="EMBL/GenBank/DDBJ databases">
        <title>Genome analysis of the thermophilic bacterium of the candidate phylum Aminicenantes from deep subsurface aquifer revealed its physiology and ecological role.</title>
        <authorList>
            <person name="Kadnikov V.V."/>
            <person name="Mardanov A.V."/>
            <person name="Beletsky A.V."/>
            <person name="Karnachuk O.V."/>
            <person name="Ravin N.V."/>
        </authorList>
    </citation>
    <scope>NUCLEOTIDE SEQUENCE [LARGE SCALE GENOMIC DNA]</scope>
    <source>
        <strain evidence="1">BY38</strain>
    </source>
</reference>
<protein>
    <submittedName>
        <fullName evidence="1">Uncharacterized protein</fullName>
    </submittedName>
</protein>
<proteinExistence type="predicted"/>
<dbReference type="EMBL" id="QUAH01000006">
    <property type="protein sequence ID" value="RFT15775.1"/>
    <property type="molecule type" value="Genomic_DNA"/>
</dbReference>
<dbReference type="AlphaFoldDB" id="A0A3E2BLZ6"/>
<evidence type="ECO:0000313" key="2">
    <source>
        <dbReference type="Proteomes" id="UP000257323"/>
    </source>
</evidence>
<organism evidence="1 2">
    <name type="scientific">Candidatus Saccharicenans subterraneus</name>
    <dbReference type="NCBI Taxonomy" id="2508984"/>
    <lineage>
        <taxon>Bacteria</taxon>
        <taxon>Candidatus Aminicenantota</taxon>
        <taxon>Candidatus Aminicenantia</taxon>
        <taxon>Candidatus Aminicenantales</taxon>
        <taxon>Candidatus Saccharicenantaceae</taxon>
        <taxon>Candidatus Saccharicenans</taxon>
    </lineage>
</organism>
<name>A0A3E2BLZ6_9BACT</name>
<gene>
    <name evidence="1" type="ORF">OP8BY_2173</name>
</gene>
<comment type="caution">
    <text evidence="1">The sequence shown here is derived from an EMBL/GenBank/DDBJ whole genome shotgun (WGS) entry which is preliminary data.</text>
</comment>
<accession>A0A3E2BLZ6</accession>
<sequence length="62" mass="7041">MVMANVIKPRSGMNWTSVRELGWPENLNQPERVNCRQKLPVINRGQEFPAAVPGQAVDPEKR</sequence>
<evidence type="ECO:0000313" key="1">
    <source>
        <dbReference type="EMBL" id="RFT15775.1"/>
    </source>
</evidence>